<dbReference type="Gene3D" id="3.30.70.100">
    <property type="match status" value="1"/>
</dbReference>
<organism evidence="3 4">
    <name type="scientific">Clohesyomyces aquaticus</name>
    <dbReference type="NCBI Taxonomy" id="1231657"/>
    <lineage>
        <taxon>Eukaryota</taxon>
        <taxon>Fungi</taxon>
        <taxon>Dikarya</taxon>
        <taxon>Ascomycota</taxon>
        <taxon>Pezizomycotina</taxon>
        <taxon>Dothideomycetes</taxon>
        <taxon>Pleosporomycetidae</taxon>
        <taxon>Pleosporales</taxon>
        <taxon>Lindgomycetaceae</taxon>
        <taxon>Clohesyomyces</taxon>
    </lineage>
</organism>
<dbReference type="Pfam" id="PF07110">
    <property type="entry name" value="EthD"/>
    <property type="match status" value="1"/>
</dbReference>
<gene>
    <name evidence="3" type="ORF">BCR34DRAFT_604828</name>
</gene>
<sequence length="118" mass="13470">MKFRFLFFITRNPSFSSAELKTHWDTKHVELLRSTMGENFPLTHSRHYIARPAETNGSWPAAVLVEVQEDFPYGGIVELVFPDEVAFQTFLGIYSAPRAAVGRRDVHRQREDEGSSIG</sequence>
<dbReference type="SUPFAM" id="SSF54909">
    <property type="entry name" value="Dimeric alpha+beta barrel"/>
    <property type="match status" value="1"/>
</dbReference>
<reference evidence="3 4" key="1">
    <citation type="submission" date="2016-07" db="EMBL/GenBank/DDBJ databases">
        <title>Pervasive Adenine N6-methylation of Active Genes in Fungi.</title>
        <authorList>
            <consortium name="DOE Joint Genome Institute"/>
            <person name="Mondo S.J."/>
            <person name="Dannebaum R.O."/>
            <person name="Kuo R.C."/>
            <person name="Labutti K."/>
            <person name="Haridas S."/>
            <person name="Kuo A."/>
            <person name="Salamov A."/>
            <person name="Ahrendt S.R."/>
            <person name="Lipzen A."/>
            <person name="Sullivan W."/>
            <person name="Andreopoulos W.B."/>
            <person name="Clum A."/>
            <person name="Lindquist E."/>
            <person name="Daum C."/>
            <person name="Ramamoorthy G.K."/>
            <person name="Gryganskyi A."/>
            <person name="Culley D."/>
            <person name="Magnuson J.K."/>
            <person name="James T.Y."/>
            <person name="O'Malley M.A."/>
            <person name="Stajich J.E."/>
            <person name="Spatafora J.W."/>
            <person name="Visel A."/>
            <person name="Grigoriev I.V."/>
        </authorList>
    </citation>
    <scope>NUCLEOTIDE SEQUENCE [LARGE SCALE GENOMIC DNA]</scope>
    <source>
        <strain evidence="3 4">CBS 115471</strain>
    </source>
</reference>
<evidence type="ECO:0000256" key="1">
    <source>
        <dbReference type="ARBA" id="ARBA00005986"/>
    </source>
</evidence>
<evidence type="ECO:0000313" key="4">
    <source>
        <dbReference type="Proteomes" id="UP000193144"/>
    </source>
</evidence>
<dbReference type="OrthoDB" id="2519291at2759"/>
<dbReference type="GO" id="GO:0016491">
    <property type="term" value="F:oxidoreductase activity"/>
    <property type="evidence" value="ECO:0007669"/>
    <property type="project" value="InterPro"/>
</dbReference>
<dbReference type="AlphaFoldDB" id="A0A1Y1Z2Q3"/>
<dbReference type="STRING" id="1231657.A0A1Y1Z2Q3"/>
<protein>
    <recommendedName>
        <fullName evidence="2">EthD domain-containing protein</fullName>
    </recommendedName>
</protein>
<comment type="caution">
    <text evidence="3">The sequence shown here is derived from an EMBL/GenBank/DDBJ whole genome shotgun (WGS) entry which is preliminary data.</text>
</comment>
<dbReference type="Proteomes" id="UP000193144">
    <property type="component" value="Unassembled WGS sequence"/>
</dbReference>
<dbReference type="EMBL" id="MCFA01000134">
    <property type="protein sequence ID" value="ORY04580.1"/>
    <property type="molecule type" value="Genomic_DNA"/>
</dbReference>
<comment type="similarity">
    <text evidence="1">Belongs to the tpcK family.</text>
</comment>
<dbReference type="InterPro" id="IPR009799">
    <property type="entry name" value="EthD_dom"/>
</dbReference>
<proteinExistence type="inferred from homology"/>
<evidence type="ECO:0000259" key="2">
    <source>
        <dbReference type="Pfam" id="PF07110"/>
    </source>
</evidence>
<keyword evidence="4" id="KW-1185">Reference proteome</keyword>
<dbReference type="InterPro" id="IPR011008">
    <property type="entry name" value="Dimeric_a/b-barrel"/>
</dbReference>
<name>A0A1Y1Z2Q3_9PLEO</name>
<accession>A0A1Y1Z2Q3</accession>
<feature type="domain" description="EthD" evidence="2">
    <location>
        <begin position="13"/>
        <end position="91"/>
    </location>
</feature>
<evidence type="ECO:0000313" key="3">
    <source>
        <dbReference type="EMBL" id="ORY04580.1"/>
    </source>
</evidence>